<proteinExistence type="predicted"/>
<evidence type="ECO:0000259" key="2">
    <source>
        <dbReference type="Pfam" id="PF24098"/>
    </source>
</evidence>
<organism evidence="3">
    <name type="scientific">Dickeya oryzae</name>
    <dbReference type="NCBI Taxonomy" id="1240404"/>
    <lineage>
        <taxon>Bacteria</taxon>
        <taxon>Pseudomonadati</taxon>
        <taxon>Pseudomonadota</taxon>
        <taxon>Gammaproteobacteria</taxon>
        <taxon>Enterobacterales</taxon>
        <taxon>Pectobacteriaceae</taxon>
        <taxon>Dickeya</taxon>
    </lineage>
</organism>
<evidence type="ECO:0000313" key="3">
    <source>
        <dbReference type="EMBL" id="XDL25967.1"/>
    </source>
</evidence>
<name>A0AB39IQE4_9GAMM</name>
<feature type="domain" description="DUF4209" evidence="1">
    <location>
        <begin position="509"/>
        <end position="601"/>
    </location>
</feature>
<sequence>MVIQDDCHQPKSDMATMPVVLATAEDFATFNFESLLPEPVSCDYNELNHQIEASAQSSDEAHKRVYELLKAICSFHFRAGDPVQPWGPVWSGPNGRSYIPSDFRGQQNDILSNVVIQIENRLLRARVADIIWTNDKSKKDAATVAINTYCELIDTYSDRIFDVDSYRVLNHIGKLEQFLRRAFDIVSLTQKKNTLPKNVQSAFDIVYAKALELKLYVIFERVARHGANKKIIDWSVVAKDAKKLASEIDTHSYPEVVKKVFYLAATAFEKTGDNNSKRECQENAVEQTLRMREHVSQASAKAYWTSIAIGELRSIGGNKERVAALIAELRDLQISSRDEFATFTTPIDADEAREETSKIYSTLPLSACLYEFTIAPYLISKSELCQHADSVRKNSFFSNFIGAVHTDIEGKVYAKTPAASIDGNPPEEWYKSQHIQTLDLLYHYFVSGYVDPVRYCLSTRFSIEERHFEYIVALSPFVPRGHEHIFSLGFSRFFQGDYASAIYLLVPQLENSIRFYMHTLNRETSKLDNELLQEDRSLSGMLENLRPDLEQVFGEDLINIIDLLFNYKPGPSLRHEIAHGKLSAGGCFSASAIYACWLIYRLVCWPLLACWDEHIAPSVEEN</sequence>
<dbReference type="InterPro" id="IPR055804">
    <property type="entry name" value="DUF7380"/>
</dbReference>
<reference evidence="3" key="1">
    <citation type="submission" date="2024-07" db="EMBL/GenBank/DDBJ databases">
        <authorList>
            <person name="Pedron J."/>
        </authorList>
    </citation>
    <scope>NUCLEOTIDE SEQUENCE</scope>
    <source>
        <strain evidence="3">A003-S1-M15</strain>
    </source>
</reference>
<dbReference type="GeneID" id="302581444"/>
<dbReference type="EMBL" id="CP162670">
    <property type="protein sequence ID" value="XDL25967.1"/>
    <property type="molecule type" value="Genomic_DNA"/>
</dbReference>
<dbReference type="AlphaFoldDB" id="A0AB39IQE4"/>
<dbReference type="Pfam" id="PF24098">
    <property type="entry name" value="DUF7380"/>
    <property type="match status" value="1"/>
</dbReference>
<dbReference type="Pfam" id="PF13910">
    <property type="entry name" value="DUF4209"/>
    <property type="match status" value="1"/>
</dbReference>
<protein>
    <submittedName>
        <fullName evidence="3">DUF4209 domain-containing protein</fullName>
    </submittedName>
</protein>
<evidence type="ECO:0000259" key="1">
    <source>
        <dbReference type="Pfam" id="PF13910"/>
    </source>
</evidence>
<accession>A0AB39IQE4</accession>
<gene>
    <name evidence="3" type="ORF">LF929_007185</name>
</gene>
<feature type="domain" description="DUF7380" evidence="2">
    <location>
        <begin position="20"/>
        <end position="197"/>
    </location>
</feature>
<dbReference type="InterPro" id="IPR025209">
    <property type="entry name" value="DUF4209"/>
</dbReference>
<dbReference type="RefSeq" id="WP_226093283.1">
    <property type="nucleotide sequence ID" value="NZ_CP162670.1"/>
</dbReference>